<comment type="caution">
    <text evidence="2">The sequence shown here is derived from an EMBL/GenBank/DDBJ whole genome shotgun (WGS) entry which is preliminary data.</text>
</comment>
<dbReference type="AlphaFoldDB" id="A0A916J8J4"/>
<protein>
    <submittedName>
        <fullName evidence="2">Uncharacterized protein</fullName>
    </submittedName>
</protein>
<evidence type="ECO:0000313" key="3">
    <source>
        <dbReference type="Proteomes" id="UP000680038"/>
    </source>
</evidence>
<keyword evidence="3" id="KW-1185">Reference proteome</keyword>
<gene>
    <name evidence="2" type="ORF">DYBT9275_00477</name>
</gene>
<evidence type="ECO:0000256" key="1">
    <source>
        <dbReference type="SAM" id="Phobius"/>
    </source>
</evidence>
<proteinExistence type="predicted"/>
<dbReference type="Proteomes" id="UP000680038">
    <property type="component" value="Unassembled WGS sequence"/>
</dbReference>
<reference evidence="2" key="1">
    <citation type="submission" date="2021-04" db="EMBL/GenBank/DDBJ databases">
        <authorList>
            <person name="Rodrigo-Torres L."/>
            <person name="Arahal R. D."/>
            <person name="Lucena T."/>
        </authorList>
    </citation>
    <scope>NUCLEOTIDE SEQUENCE</scope>
    <source>
        <strain evidence="2">CECT 9275</strain>
    </source>
</reference>
<organism evidence="2 3">
    <name type="scientific">Dyadobacter helix</name>
    <dbReference type="NCBI Taxonomy" id="2822344"/>
    <lineage>
        <taxon>Bacteria</taxon>
        <taxon>Pseudomonadati</taxon>
        <taxon>Bacteroidota</taxon>
        <taxon>Cytophagia</taxon>
        <taxon>Cytophagales</taxon>
        <taxon>Spirosomataceae</taxon>
        <taxon>Dyadobacter</taxon>
    </lineage>
</organism>
<accession>A0A916J8J4</accession>
<keyword evidence="1" id="KW-1133">Transmembrane helix</keyword>
<keyword evidence="1" id="KW-0812">Transmembrane</keyword>
<sequence>MPFCTIHTGIVSVQISSVLFVGNGLLFCSTFYEYLISIAMLNKIVLSRILTSRSLPFGGQGRERLYSPAAFWTLSLGGLFKSGRTGLGKICLSENEDLSFARHSLAGIWLGGYAGYNDSTYKIRTVTTSGYALEILHA</sequence>
<keyword evidence="1" id="KW-0472">Membrane</keyword>
<evidence type="ECO:0000313" key="2">
    <source>
        <dbReference type="EMBL" id="CAG4990206.1"/>
    </source>
</evidence>
<name>A0A916J8J4_9BACT</name>
<dbReference type="EMBL" id="CAJRAF010000001">
    <property type="protein sequence ID" value="CAG4990206.1"/>
    <property type="molecule type" value="Genomic_DNA"/>
</dbReference>
<feature type="transmembrane region" description="Helical" evidence="1">
    <location>
        <begin position="20"/>
        <end position="41"/>
    </location>
</feature>